<comment type="caution">
    <text evidence="1">The sequence shown here is derived from an EMBL/GenBank/DDBJ whole genome shotgun (WGS) entry which is preliminary data.</text>
</comment>
<gene>
    <name evidence="1" type="ORF">HMPREF9449_02370</name>
</gene>
<keyword evidence="2" id="KW-1185">Reference proteome</keyword>
<evidence type="ECO:0000313" key="2">
    <source>
        <dbReference type="Proteomes" id="UP000004892"/>
    </source>
</evidence>
<dbReference type="Proteomes" id="UP000004892">
    <property type="component" value="Unassembled WGS sequence"/>
</dbReference>
<reference evidence="1 2" key="1">
    <citation type="submission" date="2012-01" db="EMBL/GenBank/DDBJ databases">
        <title>The Genome Sequence of Odoribacter laneus YIT 12061.</title>
        <authorList>
            <consortium name="The Broad Institute Genome Sequencing Platform"/>
            <person name="Earl A."/>
            <person name="Ward D."/>
            <person name="Feldgarden M."/>
            <person name="Gevers D."/>
            <person name="Morotomi M."/>
            <person name="Young S.K."/>
            <person name="Zeng Q."/>
            <person name="Gargeya S."/>
            <person name="Fitzgerald M."/>
            <person name="Haas B."/>
            <person name="Abouelleil A."/>
            <person name="Alvarado L."/>
            <person name="Arachchi H.M."/>
            <person name="Berlin A."/>
            <person name="Chapman S.B."/>
            <person name="Gearin G."/>
            <person name="Goldberg J."/>
            <person name="Griggs A."/>
            <person name="Gujja S."/>
            <person name="Hansen M."/>
            <person name="Heiman D."/>
            <person name="Howarth C."/>
            <person name="Larimer J."/>
            <person name="Lui A."/>
            <person name="MacDonald P.J.P."/>
            <person name="McCowen C."/>
            <person name="Montmayeur A."/>
            <person name="Murphy C."/>
            <person name="Neiman D."/>
            <person name="Pearson M."/>
            <person name="Priest M."/>
            <person name="Roberts A."/>
            <person name="Saif S."/>
            <person name="Shea T."/>
            <person name="Sisk P."/>
            <person name="Stolte C."/>
            <person name="Sykes S."/>
            <person name="Wortman J."/>
            <person name="Nusbaum C."/>
            <person name="Birren B."/>
        </authorList>
    </citation>
    <scope>NUCLEOTIDE SEQUENCE [LARGE SCALE GENOMIC DNA]</scope>
    <source>
        <strain evidence="1 2">YIT 12061</strain>
    </source>
</reference>
<protein>
    <submittedName>
        <fullName evidence="1">Uncharacterized protein</fullName>
    </submittedName>
</protein>
<dbReference type="HOGENOM" id="CLU_3409771_0_0_10"/>
<accession>H1DIZ1</accession>
<dbReference type="EMBL" id="ADMC01000025">
    <property type="protein sequence ID" value="EHP46753.1"/>
    <property type="molecule type" value="Genomic_DNA"/>
</dbReference>
<organism evidence="1 2">
    <name type="scientific">Odoribacter laneus YIT 12061</name>
    <dbReference type="NCBI Taxonomy" id="742817"/>
    <lineage>
        <taxon>Bacteria</taxon>
        <taxon>Pseudomonadati</taxon>
        <taxon>Bacteroidota</taxon>
        <taxon>Bacteroidia</taxon>
        <taxon>Bacteroidales</taxon>
        <taxon>Odoribacteraceae</taxon>
        <taxon>Odoribacter</taxon>
    </lineage>
</organism>
<proteinExistence type="predicted"/>
<evidence type="ECO:0000313" key="1">
    <source>
        <dbReference type="EMBL" id="EHP46753.1"/>
    </source>
</evidence>
<name>H1DIZ1_9BACT</name>
<dbReference type="AlphaFoldDB" id="H1DIZ1"/>
<dbReference type="STRING" id="742817.HMPREF9449_02370"/>
<sequence>MGFVNLGDKIKKTGLLADIPASFYNLALY</sequence>